<feature type="compositionally biased region" description="Polar residues" evidence="1">
    <location>
        <begin position="530"/>
        <end position="556"/>
    </location>
</feature>
<dbReference type="KEGG" id="lak:106154767"/>
<evidence type="ECO:0000313" key="3">
    <source>
        <dbReference type="RefSeq" id="XP_013384690.1"/>
    </source>
</evidence>
<keyword evidence="2" id="KW-1185">Reference proteome</keyword>
<feature type="compositionally biased region" description="Basic and acidic residues" evidence="1">
    <location>
        <begin position="330"/>
        <end position="346"/>
    </location>
</feature>
<dbReference type="InParanoid" id="A0A1S3HF80"/>
<dbReference type="AlphaFoldDB" id="A0A1S3HF80"/>
<name>A0A1S3HF80_LINAN</name>
<sequence length="730" mass="83020">MVLKRSKKGLNTGCSFNVNFPFARALAHSQYWGVPDQETSENLLCQRTPNTFHRSIVGYPSKSAETWRTAQDMISELPDLLGDDIEIELSKDENVPRSLSKRKSWKLIESVRDNIHILGIYSNYEVTVEERKRTGNRVKTECTSSHDVNWESFFDSPSEENAKTAGKRGKRKPVSTKEMRKDARRKEAMQKRSIRDAQRKESNHKQGKSIITNTKNETEGVNPLQLRYEVYNPETVCAKTMSKGKSIKTDYFKDKSKNKGSRNNSNLSLRTYCRKWMHFSGDDWAEEYDCDWSDEEVAMDTSDMGKELLDTRLAKEKQDKTALTKLQKVRHSEAVDSNTKPKDIPKKQTSQNNKIPSNISVGDQSTDKMEDNTILCNGGKGSKKCSADDDLCNNGGGETRVSGDLDVRLYDENHNTTSNDGHMSDHKPVTNMPQETGENILERKHKKAAGEERINAVELKIQESDSLPNKTGETDGKGRKYEDRITEMEKKGSGNLAKSKGENENMAGEHPLRSPQPSPPLLQRRRLSQTGSQLSPLPHQNTLVSLPDNTVDSAPPSNKLPDLQVKKDDRNQRYYRRWLVKQKREEEKKEEIKKVKKKQEDYKRGIELRLNQNGYIDERETLLNLSVTGKQCTTFERPTNHIRRQIQVPSTGTALKSQISLNTQIAFRQPDTDWRLGTFGSHNTSKSLPARLPPIQSLKAPRPPPAPPPRSVARSRGVLTKSDNFLNQKR</sequence>
<gene>
    <name evidence="3" type="primary">LOC106154767</name>
</gene>
<feature type="region of interest" description="Disordered" evidence="1">
    <location>
        <begin position="458"/>
        <end position="568"/>
    </location>
</feature>
<dbReference type="RefSeq" id="XP_013384690.1">
    <property type="nucleotide sequence ID" value="XM_013529236.1"/>
</dbReference>
<protein>
    <submittedName>
        <fullName evidence="3">Uncharacterized protein LOC106154767</fullName>
    </submittedName>
</protein>
<dbReference type="GeneID" id="106154767"/>
<feature type="region of interest" description="Disordered" evidence="1">
    <location>
        <begin position="322"/>
        <end position="366"/>
    </location>
</feature>
<evidence type="ECO:0000256" key="1">
    <source>
        <dbReference type="SAM" id="MobiDB-lite"/>
    </source>
</evidence>
<organism evidence="2 3">
    <name type="scientific">Lingula anatina</name>
    <name type="common">Brachiopod</name>
    <name type="synonym">Lingula unguis</name>
    <dbReference type="NCBI Taxonomy" id="7574"/>
    <lineage>
        <taxon>Eukaryota</taxon>
        <taxon>Metazoa</taxon>
        <taxon>Spiralia</taxon>
        <taxon>Lophotrochozoa</taxon>
        <taxon>Brachiopoda</taxon>
        <taxon>Linguliformea</taxon>
        <taxon>Lingulata</taxon>
        <taxon>Lingulida</taxon>
        <taxon>Linguloidea</taxon>
        <taxon>Lingulidae</taxon>
        <taxon>Lingula</taxon>
    </lineage>
</organism>
<dbReference type="Proteomes" id="UP000085678">
    <property type="component" value="Unplaced"/>
</dbReference>
<feature type="compositionally biased region" description="Pro residues" evidence="1">
    <location>
        <begin position="701"/>
        <end position="710"/>
    </location>
</feature>
<feature type="compositionally biased region" description="Basic and acidic residues" evidence="1">
    <location>
        <begin position="472"/>
        <end position="492"/>
    </location>
</feature>
<feature type="region of interest" description="Disordered" evidence="1">
    <location>
        <begin position="676"/>
        <end position="730"/>
    </location>
</feature>
<feature type="region of interest" description="Disordered" evidence="1">
    <location>
        <begin position="153"/>
        <end position="210"/>
    </location>
</feature>
<evidence type="ECO:0000313" key="2">
    <source>
        <dbReference type="Proteomes" id="UP000085678"/>
    </source>
</evidence>
<proteinExistence type="predicted"/>
<reference evidence="3" key="1">
    <citation type="submission" date="2025-08" db="UniProtKB">
        <authorList>
            <consortium name="RefSeq"/>
        </authorList>
    </citation>
    <scope>IDENTIFICATION</scope>
    <source>
        <tissue evidence="3">Gonads</tissue>
    </source>
</reference>
<feature type="compositionally biased region" description="Basic and acidic residues" evidence="1">
    <location>
        <begin position="175"/>
        <end position="204"/>
    </location>
</feature>
<feature type="compositionally biased region" description="Polar residues" evidence="1">
    <location>
        <begin position="721"/>
        <end position="730"/>
    </location>
</feature>
<accession>A0A1S3HF80</accession>
<feature type="compositionally biased region" description="Polar residues" evidence="1">
    <location>
        <begin position="347"/>
        <end position="364"/>
    </location>
</feature>
<feature type="compositionally biased region" description="Basic residues" evidence="1">
    <location>
        <begin position="165"/>
        <end position="174"/>
    </location>
</feature>